<evidence type="ECO:0000256" key="1">
    <source>
        <dbReference type="ARBA" id="ARBA00010923"/>
    </source>
</evidence>
<dbReference type="GO" id="GO:0016787">
    <property type="term" value="F:hydrolase activity"/>
    <property type="evidence" value="ECO:0007669"/>
    <property type="project" value="UniProtKB-KW"/>
</dbReference>
<keyword evidence="5" id="KW-0175">Coiled coil</keyword>
<keyword evidence="7" id="KW-0255">Endonuclease</keyword>
<dbReference type="SUPFAM" id="SSF116734">
    <property type="entry name" value="DNA methylase specificity domain"/>
    <property type="match status" value="2"/>
</dbReference>
<dbReference type="InterPro" id="IPR000055">
    <property type="entry name" value="Restrct_endonuc_typeI_TRD"/>
</dbReference>
<name>A0ABT8MTJ7_9BACL</name>
<gene>
    <name evidence="7" type="ORF">QWY15_12815</name>
</gene>
<dbReference type="InterPro" id="IPR051212">
    <property type="entry name" value="Type-I_RE_S_subunit"/>
</dbReference>
<evidence type="ECO:0000313" key="8">
    <source>
        <dbReference type="Proteomes" id="UP001172054"/>
    </source>
</evidence>
<dbReference type="CDD" id="cd17293">
    <property type="entry name" value="RMtype1_S_Ppo21ORF8840P_TRD1-CR1_like"/>
    <property type="match status" value="1"/>
</dbReference>
<proteinExistence type="inferred from homology"/>
<evidence type="ECO:0000256" key="2">
    <source>
        <dbReference type="ARBA" id="ARBA00022747"/>
    </source>
</evidence>
<dbReference type="PANTHER" id="PTHR43140">
    <property type="entry name" value="TYPE-1 RESTRICTION ENZYME ECOKI SPECIFICITY PROTEIN"/>
    <property type="match status" value="1"/>
</dbReference>
<comment type="subunit">
    <text evidence="4">The methyltransferase is composed of M and S polypeptides.</text>
</comment>
<protein>
    <submittedName>
        <fullName evidence="7">Restriction endonuclease subunit S</fullName>
        <ecNumber evidence="7">3.1.21.-</ecNumber>
    </submittedName>
</protein>
<comment type="similarity">
    <text evidence="1">Belongs to the type-I restriction system S methylase family.</text>
</comment>
<dbReference type="Gene3D" id="3.90.220.20">
    <property type="entry name" value="DNA methylase specificity domains"/>
    <property type="match status" value="2"/>
</dbReference>
<evidence type="ECO:0000259" key="6">
    <source>
        <dbReference type="Pfam" id="PF01420"/>
    </source>
</evidence>
<evidence type="ECO:0000313" key="7">
    <source>
        <dbReference type="EMBL" id="MDN7228181.1"/>
    </source>
</evidence>
<dbReference type="EMBL" id="JAUJWW010000005">
    <property type="protein sequence ID" value="MDN7228181.1"/>
    <property type="molecule type" value="Genomic_DNA"/>
</dbReference>
<dbReference type="Pfam" id="PF01420">
    <property type="entry name" value="Methylase_S"/>
    <property type="match status" value="2"/>
</dbReference>
<dbReference type="GO" id="GO:0004519">
    <property type="term" value="F:endonuclease activity"/>
    <property type="evidence" value="ECO:0007669"/>
    <property type="project" value="UniProtKB-KW"/>
</dbReference>
<evidence type="ECO:0000256" key="4">
    <source>
        <dbReference type="ARBA" id="ARBA00038652"/>
    </source>
</evidence>
<dbReference type="PANTHER" id="PTHR43140:SF1">
    <property type="entry name" value="TYPE I RESTRICTION ENZYME ECOKI SPECIFICITY SUBUNIT"/>
    <property type="match status" value="1"/>
</dbReference>
<evidence type="ECO:0000256" key="3">
    <source>
        <dbReference type="ARBA" id="ARBA00023125"/>
    </source>
</evidence>
<keyword evidence="8" id="KW-1185">Reference proteome</keyword>
<organism evidence="7 8">
    <name type="scientific">Planococcus liqunii</name>
    <dbReference type="NCBI Taxonomy" id="3058394"/>
    <lineage>
        <taxon>Bacteria</taxon>
        <taxon>Bacillati</taxon>
        <taxon>Bacillota</taxon>
        <taxon>Bacilli</taxon>
        <taxon>Bacillales</taxon>
        <taxon>Caryophanaceae</taxon>
        <taxon>Planococcus</taxon>
    </lineage>
</organism>
<dbReference type="RefSeq" id="WP_301726660.1">
    <property type="nucleotide sequence ID" value="NZ_JAUJWW010000005.1"/>
</dbReference>
<dbReference type="InterPro" id="IPR044946">
    <property type="entry name" value="Restrct_endonuc_typeI_TRD_sf"/>
</dbReference>
<evidence type="ECO:0000256" key="5">
    <source>
        <dbReference type="SAM" id="Coils"/>
    </source>
</evidence>
<comment type="caution">
    <text evidence="7">The sequence shown here is derived from an EMBL/GenBank/DDBJ whole genome shotgun (WGS) entry which is preliminary data.</text>
</comment>
<keyword evidence="7" id="KW-0540">Nuclease</keyword>
<dbReference type="Proteomes" id="UP001172054">
    <property type="component" value="Unassembled WGS sequence"/>
</dbReference>
<dbReference type="CDD" id="cd17524">
    <property type="entry name" value="RMtype1_S_EcoUTORF5051P-TRD2-CR2_like"/>
    <property type="match status" value="1"/>
</dbReference>
<keyword evidence="2" id="KW-0680">Restriction system</keyword>
<feature type="domain" description="Type I restriction modification DNA specificity" evidence="6">
    <location>
        <begin position="27"/>
        <end position="202"/>
    </location>
</feature>
<reference evidence="7 8" key="1">
    <citation type="submission" date="2023-06" db="EMBL/GenBank/DDBJ databases">
        <title>Novel species in genus Planococcus.</title>
        <authorList>
            <person name="Ning S."/>
        </authorList>
    </citation>
    <scope>NUCLEOTIDE SEQUENCE [LARGE SCALE GENOMIC DNA]</scope>
    <source>
        <strain evidence="7 8">N064</strain>
    </source>
</reference>
<keyword evidence="7" id="KW-0378">Hydrolase</keyword>
<dbReference type="EC" id="3.1.21.-" evidence="7"/>
<sequence>MSKTMEITKILLQDSLVPEEEHPYSLPVNWVWVRTGSVNDIVTGSTPAKKNPDFYGVNFPFIKPADLDQGNLIIQANTYLSEAGKQSSRIVPKESTLVCCIGSIGKAGFTLVESTTNQQINSLIPNKNIIHPKFLYYQVISQTYKNQLWNLSSATTISIINKSKMSTIPLLLPPLKEQKRIADKLDFLTNKIDEAKQLIEEAKDSFELRRAAILNKAFRGELTKKWREDNLEDSAEKFLKEINSNRIISKRKYSDQLDSQIINNLHEIPDQWEWIRLTDIIESSTYGTSAKTNDDMTGIPVLRMGNIFDGLIDTSNLKYLPSQHIDIKKYDLKTNDLLFNRTNSYELVGKTALITEELSGKFSFASYLIRIRLYYSDYLAQYVTYYINSHIGRKLLLSMVTQQVGQANINSQKLASLPIPLPPKEEVSEISKLLKRFREMEEQQREVLNLETSIENMKQSILTKAFRGELGTNDPTEENAIELLKEILQEKLK</sequence>
<feature type="domain" description="Type I restriction modification DNA specificity" evidence="6">
    <location>
        <begin position="269"/>
        <end position="448"/>
    </location>
</feature>
<keyword evidence="3" id="KW-0238">DNA-binding</keyword>
<accession>A0ABT8MTJ7</accession>
<feature type="coiled-coil region" evidence="5">
    <location>
        <begin position="178"/>
        <end position="205"/>
    </location>
</feature>